<dbReference type="GO" id="GO:0005840">
    <property type="term" value="C:ribosome"/>
    <property type="evidence" value="ECO:0007669"/>
    <property type="project" value="UniProtKB-KW"/>
</dbReference>
<evidence type="ECO:0000256" key="6">
    <source>
        <dbReference type="HAMAP-Rule" id="MF_00360"/>
    </source>
</evidence>
<dbReference type="NCBIfam" id="TIGR00166">
    <property type="entry name" value="S6"/>
    <property type="match status" value="1"/>
</dbReference>
<dbReference type="PANTHER" id="PTHR21011:SF1">
    <property type="entry name" value="SMALL RIBOSOMAL SUBUNIT PROTEIN BS6M"/>
    <property type="match status" value="1"/>
</dbReference>
<evidence type="ECO:0000256" key="2">
    <source>
        <dbReference type="ARBA" id="ARBA00022980"/>
    </source>
</evidence>
<comment type="function">
    <text evidence="4 6">Binds together with bS18 to 16S ribosomal RNA.</text>
</comment>
<dbReference type="STRING" id="401053.AciPR4_3944"/>
<dbReference type="GO" id="GO:0003735">
    <property type="term" value="F:structural constituent of ribosome"/>
    <property type="evidence" value="ECO:0007669"/>
    <property type="project" value="InterPro"/>
</dbReference>
<feature type="compositionally biased region" description="Low complexity" evidence="7">
    <location>
        <begin position="139"/>
        <end position="166"/>
    </location>
</feature>
<dbReference type="Gene3D" id="3.30.70.60">
    <property type="match status" value="1"/>
</dbReference>
<dbReference type="KEGG" id="tsa:AciPR4_3944"/>
<evidence type="ECO:0000256" key="5">
    <source>
        <dbReference type="ARBA" id="ARBA00035294"/>
    </source>
</evidence>
<dbReference type="AlphaFoldDB" id="E8V2Z6"/>
<dbReference type="HOGENOM" id="CLU_113441_4_0_0"/>
<protein>
    <recommendedName>
        <fullName evidence="5 6">Small ribosomal subunit protein bS6</fullName>
    </recommendedName>
</protein>
<dbReference type="Proteomes" id="UP000006844">
    <property type="component" value="Chromosome"/>
</dbReference>
<dbReference type="InterPro" id="IPR020814">
    <property type="entry name" value="Ribosomal_S6_plastid/chlpt"/>
</dbReference>
<evidence type="ECO:0000313" key="9">
    <source>
        <dbReference type="Proteomes" id="UP000006844"/>
    </source>
</evidence>
<evidence type="ECO:0000256" key="4">
    <source>
        <dbReference type="ARBA" id="ARBA00035104"/>
    </source>
</evidence>
<keyword evidence="9" id="KW-1185">Reference proteome</keyword>
<evidence type="ECO:0000256" key="3">
    <source>
        <dbReference type="ARBA" id="ARBA00023274"/>
    </source>
</evidence>
<dbReference type="CDD" id="cd00473">
    <property type="entry name" value="bS6"/>
    <property type="match status" value="1"/>
</dbReference>
<feature type="region of interest" description="Disordered" evidence="7">
    <location>
        <begin position="104"/>
        <end position="166"/>
    </location>
</feature>
<keyword evidence="3 6" id="KW-0687">Ribonucleoprotein</keyword>
<dbReference type="InterPro" id="IPR014717">
    <property type="entry name" value="Transl_elong_EF1B/ribsomal_bS6"/>
</dbReference>
<organism evidence="8 9">
    <name type="scientific">Terriglobus saanensis (strain ATCC BAA-1853 / DSM 23119 / SP1PR4)</name>
    <dbReference type="NCBI Taxonomy" id="401053"/>
    <lineage>
        <taxon>Bacteria</taxon>
        <taxon>Pseudomonadati</taxon>
        <taxon>Acidobacteriota</taxon>
        <taxon>Terriglobia</taxon>
        <taxon>Terriglobales</taxon>
        <taxon>Acidobacteriaceae</taxon>
        <taxon>Terriglobus</taxon>
    </lineage>
</organism>
<proteinExistence type="inferred from homology"/>
<dbReference type="GO" id="GO:0006412">
    <property type="term" value="P:translation"/>
    <property type="evidence" value="ECO:0007669"/>
    <property type="project" value="UniProtKB-UniRule"/>
</dbReference>
<dbReference type="GO" id="GO:0005737">
    <property type="term" value="C:cytoplasm"/>
    <property type="evidence" value="ECO:0007669"/>
    <property type="project" value="UniProtKB-ARBA"/>
</dbReference>
<evidence type="ECO:0000256" key="1">
    <source>
        <dbReference type="ARBA" id="ARBA00009512"/>
    </source>
</evidence>
<sequence>MNRTYEVMYIVRPDIDEASLDALVEGFNAVVTNGGGEVTTAEKMGRRRLAYTVRKFQDGQFILLTITADGKVVLELERRLRVTEQVIKFITVRTDEENKRLAKVKKHRDAHKKVSDQRAEVAPTPQASITEPLPPPPETVAAAPTAAAEPVQAEPEQTEAAATATA</sequence>
<dbReference type="GO" id="GO:0070181">
    <property type="term" value="F:small ribosomal subunit rRNA binding"/>
    <property type="evidence" value="ECO:0007669"/>
    <property type="project" value="TreeGrafter"/>
</dbReference>
<comment type="similarity">
    <text evidence="1 6">Belongs to the bacterial ribosomal protein bS6 family.</text>
</comment>
<dbReference type="RefSeq" id="WP_013570423.1">
    <property type="nucleotide sequence ID" value="NC_014963.1"/>
</dbReference>
<dbReference type="Pfam" id="PF01250">
    <property type="entry name" value="Ribosomal_S6"/>
    <property type="match status" value="1"/>
</dbReference>
<accession>E8V2Z6</accession>
<name>E8V2Z6_TERSS</name>
<keyword evidence="2 6" id="KW-0689">Ribosomal protein</keyword>
<evidence type="ECO:0000313" key="8">
    <source>
        <dbReference type="EMBL" id="ADV84693.1"/>
    </source>
</evidence>
<dbReference type="InterPro" id="IPR035980">
    <property type="entry name" value="Ribosomal_bS6_sf"/>
</dbReference>
<gene>
    <name evidence="6" type="primary">rpsF</name>
    <name evidence="8" type="ordered locus">AciPR4_3944</name>
</gene>
<dbReference type="SUPFAM" id="SSF54995">
    <property type="entry name" value="Ribosomal protein S6"/>
    <property type="match status" value="1"/>
</dbReference>
<keyword evidence="6" id="KW-0699">rRNA-binding</keyword>
<dbReference type="eggNOG" id="COG0360">
    <property type="taxonomic scope" value="Bacteria"/>
</dbReference>
<dbReference type="OrthoDB" id="9812702at2"/>
<dbReference type="PANTHER" id="PTHR21011">
    <property type="entry name" value="MITOCHONDRIAL 28S RIBOSOMAL PROTEIN S6"/>
    <property type="match status" value="1"/>
</dbReference>
<dbReference type="InterPro" id="IPR000529">
    <property type="entry name" value="Ribosomal_bS6"/>
</dbReference>
<keyword evidence="6" id="KW-0694">RNA-binding</keyword>
<reference evidence="8 9" key="1">
    <citation type="journal article" date="2012" name="Stand. Genomic Sci.">
        <title>Complete genome sequence of Terriglobus saanensis type strain SP1PR4(T), an Acidobacteria from tundra soil.</title>
        <authorList>
            <person name="Rawat S.R."/>
            <person name="Mannisto M.K."/>
            <person name="Starovoytov V."/>
            <person name="Goodwin L."/>
            <person name="Nolan M."/>
            <person name="Hauser L."/>
            <person name="Land M."/>
            <person name="Davenport K.W."/>
            <person name="Woyke T."/>
            <person name="Haggblom M.M."/>
        </authorList>
    </citation>
    <scope>NUCLEOTIDE SEQUENCE</scope>
    <source>
        <strain evidence="9">ATCC BAA-1853 / DSM 23119 / SP1PR4</strain>
    </source>
</reference>
<dbReference type="HAMAP" id="MF_00360">
    <property type="entry name" value="Ribosomal_bS6"/>
    <property type="match status" value="1"/>
</dbReference>
<evidence type="ECO:0000256" key="7">
    <source>
        <dbReference type="SAM" id="MobiDB-lite"/>
    </source>
</evidence>
<dbReference type="GO" id="GO:1990904">
    <property type="term" value="C:ribonucleoprotein complex"/>
    <property type="evidence" value="ECO:0007669"/>
    <property type="project" value="UniProtKB-KW"/>
</dbReference>
<dbReference type="EMBL" id="CP002467">
    <property type="protein sequence ID" value="ADV84693.1"/>
    <property type="molecule type" value="Genomic_DNA"/>
</dbReference>